<dbReference type="Pfam" id="PF03095">
    <property type="entry name" value="PTPA"/>
    <property type="match status" value="1"/>
</dbReference>
<dbReference type="EC" id="5.2.1.8" evidence="7"/>
<dbReference type="GO" id="GO:0007052">
    <property type="term" value="P:mitotic spindle organization"/>
    <property type="evidence" value="ECO:0007669"/>
    <property type="project" value="TreeGrafter"/>
</dbReference>
<keyword evidence="4 7" id="KW-0963">Cytoplasm</keyword>
<dbReference type="PANTHER" id="PTHR10012:SF0">
    <property type="entry name" value="SERINE_THREONINE-PROTEIN PHOSPHATASE 2A ACTIVATOR"/>
    <property type="match status" value="1"/>
</dbReference>
<dbReference type="GO" id="GO:0005634">
    <property type="term" value="C:nucleus"/>
    <property type="evidence" value="ECO:0007669"/>
    <property type="project" value="TreeGrafter"/>
</dbReference>
<dbReference type="GO" id="GO:0005737">
    <property type="term" value="C:cytoplasm"/>
    <property type="evidence" value="ECO:0007669"/>
    <property type="project" value="UniProtKB-SubCell"/>
</dbReference>
<comment type="function">
    <text evidence="7">PPIases accelerate the folding of proteins. It catalyzes the cis-trans isomerization of proline imidic peptide bonds in oligopeptides.</text>
</comment>
<name>A0AAD5VXR9_9AGAR</name>
<dbReference type="InterPro" id="IPR043170">
    <property type="entry name" value="PTPA_C_lid"/>
</dbReference>
<dbReference type="PIRSF" id="PIRSF016325">
    <property type="entry name" value="Phstyr_phstse_ac"/>
    <property type="match status" value="1"/>
</dbReference>
<protein>
    <recommendedName>
        <fullName evidence="7">Serine/threonine-protein phosphatase 2A activator</fullName>
        <ecNumber evidence="7">5.2.1.8</ecNumber>
    </recommendedName>
    <alternativeName>
        <fullName evidence="7">Phosphotyrosyl phosphatase activator</fullName>
    </alternativeName>
</protein>
<evidence type="ECO:0000256" key="3">
    <source>
        <dbReference type="ARBA" id="ARBA00011019"/>
    </source>
</evidence>
<dbReference type="InterPro" id="IPR004327">
    <property type="entry name" value="Phstyr_phstse_ac"/>
</dbReference>
<gene>
    <name evidence="8" type="ORF">NP233_g2791</name>
</gene>
<dbReference type="EMBL" id="JANIEX010000124">
    <property type="protein sequence ID" value="KAJ3572880.1"/>
    <property type="molecule type" value="Genomic_DNA"/>
</dbReference>
<evidence type="ECO:0000256" key="7">
    <source>
        <dbReference type="RuleBase" id="RU361210"/>
    </source>
</evidence>
<dbReference type="Gene3D" id="1.20.120.1150">
    <property type="match status" value="1"/>
</dbReference>
<keyword evidence="6 7" id="KW-0413">Isomerase</keyword>
<dbReference type="Proteomes" id="UP001213000">
    <property type="component" value="Unassembled WGS sequence"/>
</dbReference>
<dbReference type="AlphaFoldDB" id="A0AAD5VXR9"/>
<organism evidence="8 9">
    <name type="scientific">Leucocoprinus birnbaumii</name>
    <dbReference type="NCBI Taxonomy" id="56174"/>
    <lineage>
        <taxon>Eukaryota</taxon>
        <taxon>Fungi</taxon>
        <taxon>Dikarya</taxon>
        <taxon>Basidiomycota</taxon>
        <taxon>Agaricomycotina</taxon>
        <taxon>Agaricomycetes</taxon>
        <taxon>Agaricomycetidae</taxon>
        <taxon>Agaricales</taxon>
        <taxon>Agaricineae</taxon>
        <taxon>Agaricaceae</taxon>
        <taxon>Leucocoprinus</taxon>
    </lineage>
</organism>
<dbReference type="InterPro" id="IPR037218">
    <property type="entry name" value="PTPA_sf"/>
</dbReference>
<dbReference type="CDD" id="cd04087">
    <property type="entry name" value="PTPA"/>
    <property type="match status" value="1"/>
</dbReference>
<keyword evidence="5 7" id="KW-0697">Rotamase</keyword>
<evidence type="ECO:0000256" key="5">
    <source>
        <dbReference type="ARBA" id="ARBA00023110"/>
    </source>
</evidence>
<keyword evidence="9" id="KW-1185">Reference proteome</keyword>
<evidence type="ECO:0000256" key="6">
    <source>
        <dbReference type="ARBA" id="ARBA00023235"/>
    </source>
</evidence>
<comment type="catalytic activity">
    <reaction evidence="1 7">
        <text>[protein]-peptidylproline (omega=180) = [protein]-peptidylproline (omega=0)</text>
        <dbReference type="Rhea" id="RHEA:16237"/>
        <dbReference type="Rhea" id="RHEA-COMP:10747"/>
        <dbReference type="Rhea" id="RHEA-COMP:10748"/>
        <dbReference type="ChEBI" id="CHEBI:83833"/>
        <dbReference type="ChEBI" id="CHEBI:83834"/>
        <dbReference type="EC" id="5.2.1.8"/>
    </reaction>
</comment>
<dbReference type="GO" id="GO:0003755">
    <property type="term" value="F:peptidyl-prolyl cis-trans isomerase activity"/>
    <property type="evidence" value="ECO:0007669"/>
    <property type="project" value="UniProtKB-KW"/>
</dbReference>
<evidence type="ECO:0000313" key="8">
    <source>
        <dbReference type="EMBL" id="KAJ3572880.1"/>
    </source>
</evidence>
<comment type="subcellular location">
    <subcellularLocation>
        <location evidence="2 7">Cytoplasm</location>
    </subcellularLocation>
</comment>
<dbReference type="GO" id="GO:0000159">
    <property type="term" value="C:protein phosphatase type 2A complex"/>
    <property type="evidence" value="ECO:0007669"/>
    <property type="project" value="TreeGrafter"/>
</dbReference>
<dbReference type="PANTHER" id="PTHR10012">
    <property type="entry name" value="SERINE/THREONINE-PROTEIN PHOSPHATASE 2A REGULATORY SUBUNIT B"/>
    <property type="match status" value="1"/>
</dbReference>
<proteinExistence type="inferred from homology"/>
<comment type="caution">
    <text evidence="8">The sequence shown here is derived from an EMBL/GenBank/DDBJ whole genome shotgun (WGS) entry which is preliminary data.</text>
</comment>
<evidence type="ECO:0000256" key="4">
    <source>
        <dbReference type="ARBA" id="ARBA00022490"/>
    </source>
</evidence>
<evidence type="ECO:0000256" key="1">
    <source>
        <dbReference type="ARBA" id="ARBA00000971"/>
    </source>
</evidence>
<reference evidence="8" key="1">
    <citation type="submission" date="2022-07" db="EMBL/GenBank/DDBJ databases">
        <title>Genome Sequence of Leucocoprinus birnbaumii.</title>
        <authorList>
            <person name="Buettner E."/>
        </authorList>
    </citation>
    <scope>NUCLEOTIDE SEQUENCE</scope>
    <source>
        <strain evidence="8">VT141</strain>
    </source>
</reference>
<dbReference type="GO" id="GO:0008160">
    <property type="term" value="F:protein tyrosine phosphatase activator activity"/>
    <property type="evidence" value="ECO:0007669"/>
    <property type="project" value="TreeGrafter"/>
</dbReference>
<accession>A0AAD5VXR9</accession>
<comment type="similarity">
    <text evidence="3 7">Belongs to the PTPA-type PPIase family.</text>
</comment>
<sequence length="383" mass="43388">MDMDIQLPLPREILPSDFQYLGPPPSLVIKTDSDVENWKHTRSYSDYDLFLRRLNKSVVGVQLPTHEDATPSVSSFSFLLDTLENWIDEIPPLSSPQRFGNLAFRTWGSRLEERADGLLEQLLPPEMRVLVPYVKPYFLTSFGSFTRMDYGTGHETSFALLLLCLTLVRFFQPTPDVERQLVLRVFLRYLRLCWKLQDVYKLEPAGSHGVWGLDDYCFLPYIFGSGQLRGRFYNVHDSINNHKTVDQTTTPPSAILQPPLPTTNLYFLAIMRILDVKRGPFFEHSSQLYSIATGVPNWAKINTGLFKMYRAEVLGKRVVVQHIPLGGLLEWEVSPSDRAPSSGISVPSRASHSTAASGTVAMEFHGHSPNTVYPEGSTWHAPQ</sequence>
<evidence type="ECO:0000313" key="9">
    <source>
        <dbReference type="Proteomes" id="UP001213000"/>
    </source>
</evidence>
<evidence type="ECO:0000256" key="2">
    <source>
        <dbReference type="ARBA" id="ARBA00004496"/>
    </source>
</evidence>
<dbReference type="SUPFAM" id="SSF140984">
    <property type="entry name" value="PTPA-like"/>
    <property type="match status" value="1"/>
</dbReference>